<proteinExistence type="predicted"/>
<dbReference type="Proteomes" id="UP001605036">
    <property type="component" value="Unassembled WGS sequence"/>
</dbReference>
<dbReference type="InterPro" id="IPR014729">
    <property type="entry name" value="Rossmann-like_a/b/a_fold"/>
</dbReference>
<dbReference type="PANTHER" id="PTHR47583:SF1">
    <property type="entry name" value="ADENINE NUCLEOTIDE ALPHA HYDROLASES-LIKE SUPERFAMILY PROTEIN"/>
    <property type="match status" value="1"/>
</dbReference>
<dbReference type="EMBL" id="JBHFFA010000002">
    <property type="protein sequence ID" value="KAL2642508.1"/>
    <property type="molecule type" value="Genomic_DNA"/>
</dbReference>
<gene>
    <name evidence="2" type="ORF">R1flu_010095</name>
</gene>
<feature type="domain" description="UspA" evidence="1">
    <location>
        <begin position="27"/>
        <end position="168"/>
    </location>
</feature>
<sequence length="187" mass="20312">MTLGAIPESRAPKEYELEREEKFTNKRIILLAVDHGPNSRKAFDWALKHFVTPVDELYVLHVLPKPSGGTIPCTSPTSGSAGDSPVFEATQVLFQRLMKEAHDIAKVKVHPLIRDGDAGKEICAEAARLQPVAVIMGSRGLGLVKSLLIGSATEYCTHHCSVPLVIVPPHYELEEPSTHTGENEASG</sequence>
<dbReference type="CDD" id="cd23659">
    <property type="entry name" value="USP_At3g01520-like"/>
    <property type="match status" value="1"/>
</dbReference>
<dbReference type="PRINTS" id="PR01438">
    <property type="entry name" value="UNVRSLSTRESS"/>
</dbReference>
<dbReference type="InterPro" id="IPR006015">
    <property type="entry name" value="Universal_stress_UspA"/>
</dbReference>
<dbReference type="Gene3D" id="3.40.50.620">
    <property type="entry name" value="HUPs"/>
    <property type="match status" value="1"/>
</dbReference>
<name>A0ABD1Z408_9MARC</name>
<protein>
    <recommendedName>
        <fullName evidence="1">UspA domain-containing protein</fullName>
    </recommendedName>
</protein>
<dbReference type="AlphaFoldDB" id="A0ABD1Z408"/>
<evidence type="ECO:0000259" key="1">
    <source>
        <dbReference type="Pfam" id="PF00582"/>
    </source>
</evidence>
<keyword evidence="3" id="KW-1185">Reference proteome</keyword>
<reference evidence="2 3" key="1">
    <citation type="submission" date="2024-09" db="EMBL/GenBank/DDBJ databases">
        <title>Chromosome-scale assembly of Riccia fluitans.</title>
        <authorList>
            <person name="Paukszto L."/>
            <person name="Sawicki J."/>
            <person name="Karawczyk K."/>
            <person name="Piernik-Szablinska J."/>
            <person name="Szczecinska M."/>
            <person name="Mazdziarz M."/>
        </authorList>
    </citation>
    <scope>NUCLEOTIDE SEQUENCE [LARGE SCALE GENOMIC DNA]</scope>
    <source>
        <strain evidence="2">Rf_01</strain>
        <tissue evidence="2">Aerial parts of the thallus</tissue>
    </source>
</reference>
<evidence type="ECO:0000313" key="2">
    <source>
        <dbReference type="EMBL" id="KAL2642508.1"/>
    </source>
</evidence>
<dbReference type="Pfam" id="PF00582">
    <property type="entry name" value="Usp"/>
    <property type="match status" value="1"/>
</dbReference>
<organism evidence="2 3">
    <name type="scientific">Riccia fluitans</name>
    <dbReference type="NCBI Taxonomy" id="41844"/>
    <lineage>
        <taxon>Eukaryota</taxon>
        <taxon>Viridiplantae</taxon>
        <taxon>Streptophyta</taxon>
        <taxon>Embryophyta</taxon>
        <taxon>Marchantiophyta</taxon>
        <taxon>Marchantiopsida</taxon>
        <taxon>Marchantiidae</taxon>
        <taxon>Marchantiales</taxon>
        <taxon>Ricciaceae</taxon>
        <taxon>Riccia</taxon>
    </lineage>
</organism>
<accession>A0ABD1Z408</accession>
<dbReference type="InterPro" id="IPR006016">
    <property type="entry name" value="UspA"/>
</dbReference>
<comment type="caution">
    <text evidence="2">The sequence shown here is derived from an EMBL/GenBank/DDBJ whole genome shotgun (WGS) entry which is preliminary data.</text>
</comment>
<dbReference type="SUPFAM" id="SSF52402">
    <property type="entry name" value="Adenine nucleotide alpha hydrolases-like"/>
    <property type="match status" value="1"/>
</dbReference>
<evidence type="ECO:0000313" key="3">
    <source>
        <dbReference type="Proteomes" id="UP001605036"/>
    </source>
</evidence>
<dbReference type="PANTHER" id="PTHR47583">
    <property type="entry name" value="ADENINE NUCLEOTIDE ALPHA HYDROLASES-LIKE SUPERFAMILY PROTEIN"/>
    <property type="match status" value="1"/>
</dbReference>